<evidence type="ECO:0000259" key="3">
    <source>
        <dbReference type="SMART" id="SM01007"/>
    </source>
</evidence>
<keyword evidence="2" id="KW-0456">Lyase</keyword>
<dbReference type="GO" id="GO:0046872">
    <property type="term" value="F:metal ion binding"/>
    <property type="evidence" value="ECO:0007669"/>
    <property type="project" value="UniProtKB-KW"/>
</dbReference>
<proteinExistence type="predicted"/>
<dbReference type="GO" id="GO:0016832">
    <property type="term" value="F:aldehyde-lyase activity"/>
    <property type="evidence" value="ECO:0007669"/>
    <property type="project" value="TreeGrafter"/>
</dbReference>
<dbReference type="KEGG" id="rain:Rai3103_00370"/>
<dbReference type="EMBL" id="CP045725">
    <property type="protein sequence ID" value="QGF22393.1"/>
    <property type="molecule type" value="Genomic_DNA"/>
</dbReference>
<dbReference type="AlphaFoldDB" id="A0A5Q2FBH7"/>
<dbReference type="SMART" id="SM01007">
    <property type="entry name" value="Aldolase_II"/>
    <property type="match status" value="1"/>
</dbReference>
<reference evidence="4 5" key="1">
    <citation type="submission" date="2019-10" db="EMBL/GenBank/DDBJ databases">
        <title>Genomic analysis of Raineyella sp. CBA3103.</title>
        <authorList>
            <person name="Roh S.W."/>
        </authorList>
    </citation>
    <scope>NUCLEOTIDE SEQUENCE [LARGE SCALE GENOMIC DNA]</scope>
    <source>
        <strain evidence="4 5">CBA3103</strain>
    </source>
</reference>
<organism evidence="4 5">
    <name type="scientific">Raineyella fluvialis</name>
    <dbReference type="NCBI Taxonomy" id="2662261"/>
    <lineage>
        <taxon>Bacteria</taxon>
        <taxon>Bacillati</taxon>
        <taxon>Actinomycetota</taxon>
        <taxon>Actinomycetes</taxon>
        <taxon>Propionibacteriales</taxon>
        <taxon>Propionibacteriaceae</taxon>
        <taxon>Raineyella</taxon>
    </lineage>
</organism>
<keyword evidence="5" id="KW-1185">Reference proteome</keyword>
<accession>A0A5Q2FBH7</accession>
<dbReference type="PANTHER" id="PTHR22789:SF0">
    <property type="entry name" value="3-OXO-TETRONATE 4-PHOSPHATE DECARBOXYLASE-RELATED"/>
    <property type="match status" value="1"/>
</dbReference>
<sequence>MVDIGQRLWRRNLVAANDGNLSARLPDGTILCTPTGASKGAMTEGMLAVVTTDGDVVSTGTGRGPSSEIAMHLRAYRVDPAIGAVVHAHPPYATAFAIRGESLRGDLMTETLTELPEVPLAGFATPGTAEVPDAIAPLVPGHRACLLEFHGALTWGAALEEAYLTMERLESLAQTTATLRMIGGERRLGAERIDHVRRVLAGR</sequence>
<evidence type="ECO:0000256" key="2">
    <source>
        <dbReference type="ARBA" id="ARBA00023239"/>
    </source>
</evidence>
<evidence type="ECO:0000313" key="5">
    <source>
        <dbReference type="Proteomes" id="UP000386847"/>
    </source>
</evidence>
<name>A0A5Q2FBH7_9ACTN</name>
<dbReference type="PANTHER" id="PTHR22789">
    <property type="entry name" value="FUCULOSE PHOSPHATE ALDOLASE"/>
    <property type="match status" value="1"/>
</dbReference>
<dbReference type="Gene3D" id="3.40.225.10">
    <property type="entry name" value="Class II aldolase/adducin N-terminal domain"/>
    <property type="match status" value="1"/>
</dbReference>
<dbReference type="SUPFAM" id="SSF53639">
    <property type="entry name" value="AraD/HMP-PK domain-like"/>
    <property type="match status" value="1"/>
</dbReference>
<dbReference type="GO" id="GO:0005829">
    <property type="term" value="C:cytosol"/>
    <property type="evidence" value="ECO:0007669"/>
    <property type="project" value="TreeGrafter"/>
</dbReference>
<dbReference type="InterPro" id="IPR001303">
    <property type="entry name" value="Aldolase_II/adducin_N"/>
</dbReference>
<dbReference type="Pfam" id="PF00596">
    <property type="entry name" value="Aldolase_II"/>
    <property type="match status" value="1"/>
</dbReference>
<keyword evidence="1" id="KW-0479">Metal-binding</keyword>
<feature type="domain" description="Class II aldolase/adducin N-terminal" evidence="3">
    <location>
        <begin position="1"/>
        <end position="177"/>
    </location>
</feature>
<evidence type="ECO:0000313" key="4">
    <source>
        <dbReference type="EMBL" id="QGF22393.1"/>
    </source>
</evidence>
<gene>
    <name evidence="4" type="ORF">Rai3103_00370</name>
</gene>
<dbReference type="InterPro" id="IPR036409">
    <property type="entry name" value="Aldolase_II/adducin_N_sf"/>
</dbReference>
<evidence type="ECO:0000256" key="1">
    <source>
        <dbReference type="ARBA" id="ARBA00022723"/>
    </source>
</evidence>
<protein>
    <submittedName>
        <fullName evidence="4">Class II aldolase/adducin family protein</fullName>
    </submittedName>
</protein>
<dbReference type="Proteomes" id="UP000386847">
    <property type="component" value="Chromosome"/>
</dbReference>
<dbReference type="InterPro" id="IPR050197">
    <property type="entry name" value="Aldolase_class_II_sugar_metab"/>
</dbReference>
<dbReference type="GO" id="GO:0019323">
    <property type="term" value="P:pentose catabolic process"/>
    <property type="evidence" value="ECO:0007669"/>
    <property type="project" value="TreeGrafter"/>
</dbReference>
<dbReference type="RefSeq" id="WP_153570903.1">
    <property type="nucleotide sequence ID" value="NZ_CP045725.1"/>
</dbReference>